<dbReference type="KEGG" id="ngv:CDO52_01755"/>
<dbReference type="NCBIfam" id="TIGR02678">
    <property type="entry name" value="TIGR02678 family protein"/>
    <property type="match status" value="1"/>
</dbReference>
<keyword evidence="2" id="KW-1185">Reference proteome</keyword>
<dbReference type="Proteomes" id="UP000215005">
    <property type="component" value="Chromosome"/>
</dbReference>
<dbReference type="AlphaFoldDB" id="A0A223SD03"/>
<evidence type="ECO:0000313" key="1">
    <source>
        <dbReference type="EMBL" id="ASU85966.1"/>
    </source>
</evidence>
<dbReference type="EMBL" id="CP022753">
    <property type="protein sequence ID" value="ASU85966.1"/>
    <property type="molecule type" value="Genomic_DNA"/>
</dbReference>
<evidence type="ECO:0000313" key="2">
    <source>
        <dbReference type="Proteomes" id="UP000215005"/>
    </source>
</evidence>
<dbReference type="Pfam" id="PF09661">
    <property type="entry name" value="DUF2398"/>
    <property type="match status" value="1"/>
</dbReference>
<protein>
    <submittedName>
        <fullName evidence="1">TIGR02678 family protein</fullName>
    </submittedName>
</protein>
<dbReference type="OrthoDB" id="188354at2"/>
<organism evidence="1 2">
    <name type="scientific">Nocardiopsis gilva YIM 90087</name>
    <dbReference type="NCBI Taxonomy" id="1235441"/>
    <lineage>
        <taxon>Bacteria</taxon>
        <taxon>Bacillati</taxon>
        <taxon>Actinomycetota</taxon>
        <taxon>Actinomycetes</taxon>
        <taxon>Streptosporangiales</taxon>
        <taxon>Nocardiopsidaceae</taxon>
        <taxon>Nocardiopsis</taxon>
    </lineage>
</organism>
<proteinExistence type="predicted"/>
<accession>A0A223SD03</accession>
<reference evidence="1 2" key="1">
    <citation type="submission" date="2017-08" db="EMBL/GenBank/DDBJ databases">
        <title>The complete genome sequence of Nocardiopsis gilva YIM 90087.</title>
        <authorList>
            <person name="Yin M."/>
            <person name="Tang S."/>
        </authorList>
    </citation>
    <scope>NUCLEOTIDE SEQUENCE [LARGE SCALE GENOMIC DNA]</scope>
    <source>
        <strain evidence="1 2">YIM 90087</strain>
    </source>
</reference>
<sequence>MLAHPSITRYSHPKLWRDVRKHRPLLVQWFDERLGYRLVVAETMARLFRLPLDGKVIAPVRTRMVSRRVLVLTLLAAACAEDADDLTTVQELSDRVRALTARDDVGASDYDPDRFAERQMFVKAIDRLVSLAALRPTDRSGEKMLTGWTHRKDSIGGAYRVDREMLLRLVDPACRAAALGRPAALQQDENLRRRFTIMRRLIELPVCLPADLSEEESAYLSSQRHRMLDWCREMTGWQVEQRSEGIALVPQDEDATDLPFPKVRGDHFGSLLILDRLIGAAEVDRATITEAAREVCGRHPNGVTKWFREAPTRLADAAIPLLTELDLLRPHGTDSWKVMPTAARFRGPEVVAAQQKLDTESEDA</sequence>
<gene>
    <name evidence="1" type="ORF">CDO52_01755</name>
</gene>
<dbReference type="InterPro" id="IPR013494">
    <property type="entry name" value="CHP02678"/>
</dbReference>
<name>A0A223SD03_9ACTN</name>